<accession>A0A1Y3PPM7</accession>
<dbReference type="EMBL" id="LZRT01000045">
    <property type="protein sequence ID" value="OUM89315.1"/>
    <property type="molecule type" value="Genomic_DNA"/>
</dbReference>
<proteinExistence type="predicted"/>
<evidence type="ECO:0000256" key="1">
    <source>
        <dbReference type="SAM" id="MobiDB-lite"/>
    </source>
</evidence>
<dbReference type="Pfam" id="PF10925">
    <property type="entry name" value="DUF2680"/>
    <property type="match status" value="1"/>
</dbReference>
<evidence type="ECO:0000313" key="4">
    <source>
        <dbReference type="Proteomes" id="UP000196475"/>
    </source>
</evidence>
<keyword evidence="2" id="KW-0732">Signal</keyword>
<comment type="caution">
    <text evidence="3">The sequence shown here is derived from an EMBL/GenBank/DDBJ whole genome shotgun (WGS) entry which is preliminary data.</text>
</comment>
<feature type="region of interest" description="Disordered" evidence="1">
    <location>
        <begin position="33"/>
        <end position="62"/>
    </location>
</feature>
<feature type="chain" id="PRO_5038981810" description="DUF2680 domain-containing protein" evidence="2">
    <location>
        <begin position="21"/>
        <end position="141"/>
    </location>
</feature>
<evidence type="ECO:0008006" key="5">
    <source>
        <dbReference type="Google" id="ProtNLM"/>
    </source>
</evidence>
<feature type="compositionally biased region" description="Basic and acidic residues" evidence="1">
    <location>
        <begin position="126"/>
        <end position="141"/>
    </location>
</feature>
<gene>
    <name evidence="3" type="ORF">BAA01_03595</name>
</gene>
<feature type="signal peptide" evidence="2">
    <location>
        <begin position="1"/>
        <end position="20"/>
    </location>
</feature>
<dbReference type="InterPro" id="IPR024485">
    <property type="entry name" value="DUF2680"/>
</dbReference>
<evidence type="ECO:0000256" key="2">
    <source>
        <dbReference type="SAM" id="SignalP"/>
    </source>
</evidence>
<dbReference type="Proteomes" id="UP000196475">
    <property type="component" value="Unassembled WGS sequence"/>
</dbReference>
<dbReference type="AlphaFoldDB" id="A0A1Y3PPM7"/>
<sequence>MNRFVSQLAVSLLGIFLLLASFQGVTSASGQENGFLQGEASRSHDDGTVEPDSEHSHVSLTEKQKKRLAEIHRRLYEDHVKLIELYAEYGLITEQTKQKKLKRLEEHYKRKQQNDYLPCWHKKGEKPRGSDDSREEMTQKP</sequence>
<organism evidence="3 4">
    <name type="scientific">Bacillus thermozeamaize</name>
    <dbReference type="NCBI Taxonomy" id="230954"/>
    <lineage>
        <taxon>Bacteria</taxon>
        <taxon>Bacillati</taxon>
        <taxon>Bacillota</taxon>
        <taxon>Bacilli</taxon>
        <taxon>Bacillales</taxon>
        <taxon>Bacillaceae</taxon>
        <taxon>Bacillus</taxon>
    </lineage>
</organism>
<name>A0A1Y3PPM7_9BACI</name>
<evidence type="ECO:0000313" key="3">
    <source>
        <dbReference type="EMBL" id="OUM89315.1"/>
    </source>
</evidence>
<feature type="compositionally biased region" description="Basic and acidic residues" evidence="1">
    <location>
        <begin position="41"/>
        <end position="62"/>
    </location>
</feature>
<reference evidence="4" key="1">
    <citation type="submission" date="2016-06" db="EMBL/GenBank/DDBJ databases">
        <authorList>
            <person name="Nascimento L."/>
            <person name="Pereira R.V."/>
            <person name="Martins L.F."/>
            <person name="Quaggio R.B."/>
            <person name="Silva A.M."/>
            <person name="Setubal J.C."/>
        </authorList>
    </citation>
    <scope>NUCLEOTIDE SEQUENCE [LARGE SCALE GENOMIC DNA]</scope>
</reference>
<feature type="region of interest" description="Disordered" evidence="1">
    <location>
        <begin position="115"/>
        <end position="141"/>
    </location>
</feature>
<protein>
    <recommendedName>
        <fullName evidence="5">DUF2680 domain-containing protein</fullName>
    </recommendedName>
</protein>